<dbReference type="Gene3D" id="1.25.40.10">
    <property type="entry name" value="Tetratricopeptide repeat domain"/>
    <property type="match status" value="1"/>
</dbReference>
<dbReference type="InterPro" id="IPR011990">
    <property type="entry name" value="TPR-like_helical_dom_sf"/>
</dbReference>
<dbReference type="SUPFAM" id="SSF48452">
    <property type="entry name" value="TPR-like"/>
    <property type="match status" value="1"/>
</dbReference>
<keyword evidence="1" id="KW-0802">TPR repeat</keyword>
<dbReference type="OrthoDB" id="98874at2"/>
<proteinExistence type="predicted"/>
<evidence type="ECO:0000313" key="3">
    <source>
        <dbReference type="Proteomes" id="UP000251075"/>
    </source>
</evidence>
<dbReference type="RefSeq" id="WP_112142398.1">
    <property type="nucleotide sequence ID" value="NZ_PGTO01000002.1"/>
</dbReference>
<dbReference type="Pfam" id="PF13432">
    <property type="entry name" value="TPR_16"/>
    <property type="match status" value="1"/>
</dbReference>
<name>A0A364P1R4_9PROT</name>
<evidence type="ECO:0000313" key="2">
    <source>
        <dbReference type="EMBL" id="RAU23200.1"/>
    </source>
</evidence>
<dbReference type="InterPro" id="IPR030807">
    <property type="entry name" value="Methyltran_NanM"/>
</dbReference>
<dbReference type="SUPFAM" id="SSF53335">
    <property type="entry name" value="S-adenosyl-L-methionine-dependent methyltransferases"/>
    <property type="match status" value="1"/>
</dbReference>
<sequence>MTESVFERAVTFQVRQQFSEAAELFDRILANTPDDPEICWRASICEMHNNRPDRALALIRDAIRLSGGSPAMARHEANLLQQSYRIPEAMAVLERAVAKAPTEVETLAMLADLRHFARDYQGAVQCHMAVLAVDPDNLDAIDGLRGVHFSMGQSDAAREWKSLGAEKRAELEFDYGPLVLSEEVSELSDAEYARALTCLEAVETMIARREGLNADHVGRPAGQWTCDEESRSLYRLLRTRDRDVIRKLRFYAQEFSGIKLPTMEPAVDRPHIDAKVPDNYDEFLRIWSPLPPRDYLDHIRGMPDRLRLVQPRKFAEIGWAYDGGIINLDTYFTLVYVTELDANGILTHLKQRAAIGPALALEIGGGYGNLGFNVRRLVPNTRYIIVDLPESLAFSSIYLSTLFPEAETEFVDVGAQCRQLDRPGYSFVSAAAFQPGVLGERRLDLAINTMSLAEMSDAQKSHYGAGIGSLLDDDGVFFEQNQTIIGGLDYVGSFMMPYFAERSGFVRTDLPHVHAGRGNLWRRPRRDVAMAAFGR</sequence>
<protein>
    <submittedName>
        <fullName evidence="2">Uncharacterized protein</fullName>
    </submittedName>
</protein>
<dbReference type="InterPro" id="IPR029063">
    <property type="entry name" value="SAM-dependent_MTases_sf"/>
</dbReference>
<evidence type="ECO:0000256" key="1">
    <source>
        <dbReference type="PROSITE-ProRule" id="PRU00339"/>
    </source>
</evidence>
<organism evidence="2 3">
    <name type="scientific">Paramagnetospirillum kuznetsovii</name>
    <dbReference type="NCBI Taxonomy" id="2053833"/>
    <lineage>
        <taxon>Bacteria</taxon>
        <taxon>Pseudomonadati</taxon>
        <taxon>Pseudomonadota</taxon>
        <taxon>Alphaproteobacteria</taxon>
        <taxon>Rhodospirillales</taxon>
        <taxon>Magnetospirillaceae</taxon>
        <taxon>Paramagnetospirillum</taxon>
    </lineage>
</organism>
<dbReference type="AlphaFoldDB" id="A0A364P1R4"/>
<feature type="repeat" description="TPR" evidence="1">
    <location>
        <begin position="2"/>
        <end position="35"/>
    </location>
</feature>
<dbReference type="NCBIfam" id="TIGR04371">
    <property type="entry name" value="methyltran_NanM"/>
    <property type="match status" value="1"/>
</dbReference>
<comment type="caution">
    <text evidence="2">The sequence shown here is derived from an EMBL/GenBank/DDBJ whole genome shotgun (WGS) entry which is preliminary data.</text>
</comment>
<dbReference type="Proteomes" id="UP000251075">
    <property type="component" value="Unassembled WGS sequence"/>
</dbReference>
<dbReference type="SMART" id="SM00028">
    <property type="entry name" value="TPR"/>
    <property type="match status" value="4"/>
</dbReference>
<accession>A0A364P1R4</accession>
<gene>
    <name evidence="2" type="ORF">CU669_03305</name>
</gene>
<dbReference type="EMBL" id="PGTO01000002">
    <property type="protein sequence ID" value="RAU23200.1"/>
    <property type="molecule type" value="Genomic_DNA"/>
</dbReference>
<reference evidence="2 3" key="1">
    <citation type="submission" date="2017-11" db="EMBL/GenBank/DDBJ databases">
        <title>Draft genome sequence of magnetotactic bacterium Magnetospirillum kuznetsovii LBB-42.</title>
        <authorList>
            <person name="Grouzdev D.S."/>
            <person name="Rysina M.S."/>
            <person name="Baslerov R.V."/>
            <person name="Koziaeva V."/>
        </authorList>
    </citation>
    <scope>NUCLEOTIDE SEQUENCE [LARGE SCALE GENOMIC DNA]</scope>
    <source>
        <strain evidence="2 3">LBB-42</strain>
    </source>
</reference>
<dbReference type="PROSITE" id="PS50005">
    <property type="entry name" value="TPR"/>
    <property type="match status" value="1"/>
</dbReference>
<dbReference type="InterPro" id="IPR019734">
    <property type="entry name" value="TPR_rpt"/>
</dbReference>
<keyword evidence="3" id="KW-1185">Reference proteome</keyword>